<dbReference type="InterPro" id="IPR006384">
    <property type="entry name" value="HAD_hydro_PyrdxlP_Pase-like"/>
</dbReference>
<dbReference type="Gene3D" id="3.90.1470.20">
    <property type="match status" value="1"/>
</dbReference>
<dbReference type="UniPathway" id="UPA00904">
    <property type="reaction ID" value="UER00877"/>
</dbReference>
<comment type="catalytic activity">
    <reaction evidence="4">
        <text>2-hydroxy-5-methylsulfanyl-3-oxopent-1-enyl phosphate + H2O = 1,2-dihydroxy-5-(methylsulfanyl)pent-1-en-3-one + phosphate</text>
        <dbReference type="Rhea" id="RHEA:14481"/>
        <dbReference type="ChEBI" id="CHEBI:15377"/>
        <dbReference type="ChEBI" id="CHEBI:43474"/>
        <dbReference type="ChEBI" id="CHEBI:49252"/>
        <dbReference type="ChEBI" id="CHEBI:59505"/>
        <dbReference type="EC" id="3.1.3.87"/>
    </reaction>
</comment>
<dbReference type="InterPro" id="IPR050849">
    <property type="entry name" value="HAD-like_hydrolase_phosphatase"/>
</dbReference>
<comment type="function">
    <text evidence="4">Dephosphorylates 2-hydroxy-3-keto-5-methylthiopentenyl-1-phosphate (HK-MTPenyl-1-P) yielding 1,2-dihydroxy-3-keto-5-methylthiopentene (DHK-MTPene).</text>
</comment>
<organism evidence="5 6">
    <name type="scientific">Paenibacillus xerothermodurans</name>
    <dbReference type="NCBI Taxonomy" id="1977292"/>
    <lineage>
        <taxon>Bacteria</taxon>
        <taxon>Bacillati</taxon>
        <taxon>Bacillota</taxon>
        <taxon>Bacilli</taxon>
        <taxon>Bacillales</taxon>
        <taxon>Paenibacillaceae</taxon>
        <taxon>Paenibacillus</taxon>
    </lineage>
</organism>
<dbReference type="PANTHER" id="PTHR28181">
    <property type="entry name" value="UPF0655 PROTEIN YCR015C"/>
    <property type="match status" value="1"/>
</dbReference>
<dbReference type="AlphaFoldDB" id="A0A2W1NG10"/>
<name>A0A2W1NG10_PAEXE</name>
<dbReference type="InterPro" id="IPR036412">
    <property type="entry name" value="HAD-like_sf"/>
</dbReference>
<dbReference type="CDD" id="cd07524">
    <property type="entry name" value="HAD_Pase"/>
    <property type="match status" value="1"/>
</dbReference>
<sequence length="220" mass="24922">MTSKKVIFCDFDGTITVNDNIVAIMQHFQPPGWDTLVDQIVSKQISISEGVGRMFALLPTARKKEIVDYAINNVTIREGFPDLLAYCKQQGIEFLVTSGGIDFFVYPVLSAFPIPRQNIYCNGSNFGGSHIEILWPHACDDQCDNECGMCKTTIIRRYDNETYERILIGDSVTDFAGAKLVDTVFARSHLIDLCEELKLNYYPFEDFHEVVARLKELDKS</sequence>
<dbReference type="InterPro" id="IPR023214">
    <property type="entry name" value="HAD_sf"/>
</dbReference>
<dbReference type="PANTHER" id="PTHR28181:SF2">
    <property type="entry name" value="PHOSPHORIC MONOESTER HYDROLASE"/>
    <property type="match status" value="1"/>
</dbReference>
<keyword evidence="3 4" id="KW-0486">Methionine biosynthesis</keyword>
<accession>A0A2W1NG10</accession>
<evidence type="ECO:0000256" key="4">
    <source>
        <dbReference type="HAMAP-Rule" id="MF_01680"/>
    </source>
</evidence>
<keyword evidence="2 4" id="KW-0378">Hydrolase</keyword>
<dbReference type="InterPro" id="IPR017718">
    <property type="entry name" value="HAD-SF_hydro_IB_MtnX"/>
</dbReference>
<evidence type="ECO:0000256" key="3">
    <source>
        <dbReference type="ARBA" id="ARBA00023167"/>
    </source>
</evidence>
<comment type="similarity">
    <text evidence="4">Belongs to the HAD-like hydrolase superfamily. MtnX family.</text>
</comment>
<dbReference type="Proteomes" id="UP000214746">
    <property type="component" value="Unassembled WGS sequence"/>
</dbReference>
<dbReference type="Pfam" id="PF12710">
    <property type="entry name" value="HAD"/>
    <property type="match status" value="1"/>
</dbReference>
<dbReference type="GO" id="GO:0019509">
    <property type="term" value="P:L-methionine salvage from methylthioadenosine"/>
    <property type="evidence" value="ECO:0007669"/>
    <property type="project" value="UniProtKB-UniRule"/>
</dbReference>
<gene>
    <name evidence="4" type="primary">mtnX</name>
    <name evidence="5" type="ORF">CBW46_002300</name>
</gene>
<dbReference type="EMBL" id="NHRJ02000001">
    <property type="protein sequence ID" value="PZE22620.1"/>
    <property type="molecule type" value="Genomic_DNA"/>
</dbReference>
<keyword evidence="1 4" id="KW-0028">Amino-acid biosynthesis</keyword>
<dbReference type="GO" id="GO:0043716">
    <property type="term" value="F:2-hydroxy-3-keto-5-methylthiopentenyl-1-phosphate phosphatase activity"/>
    <property type="evidence" value="ECO:0007669"/>
    <property type="project" value="UniProtKB-UniRule"/>
</dbReference>
<evidence type="ECO:0000256" key="1">
    <source>
        <dbReference type="ARBA" id="ARBA00022605"/>
    </source>
</evidence>
<comment type="pathway">
    <text evidence="4">Amino-acid biosynthesis; L-methionine biosynthesis via salvage pathway; L-methionine from S-methyl-5-thio-alpha-D-ribose 1-phosphate: step 4/6.</text>
</comment>
<proteinExistence type="inferred from homology"/>
<evidence type="ECO:0000256" key="2">
    <source>
        <dbReference type="ARBA" id="ARBA00022801"/>
    </source>
</evidence>
<dbReference type="NCBIfam" id="TIGR01489">
    <property type="entry name" value="DKMTPPase-SF"/>
    <property type="match status" value="1"/>
</dbReference>
<keyword evidence="6" id="KW-1185">Reference proteome</keyword>
<dbReference type="OrthoDB" id="9804940at2"/>
<dbReference type="Gene3D" id="3.40.50.1000">
    <property type="entry name" value="HAD superfamily/HAD-like"/>
    <property type="match status" value="1"/>
</dbReference>
<reference evidence="5" key="1">
    <citation type="submission" date="2018-06" db="EMBL/GenBank/DDBJ databases">
        <title>Paenibacillus xerothermodurans sp. nov. an extremely dry heat resistant spore forming bacterium isolated from the soil of Cape Canaveral, Florida.</title>
        <authorList>
            <person name="Seuylemezian A."/>
            <person name="Kaur N."/>
            <person name="Patil P."/>
            <person name="Patil P."/>
            <person name="Mayilraj S."/>
            <person name="Vaishampayan P."/>
        </authorList>
    </citation>
    <scope>NUCLEOTIDE SEQUENCE [LARGE SCALE GENOMIC DNA]</scope>
    <source>
        <strain evidence="5">ATCC 27380</strain>
    </source>
</reference>
<dbReference type="EC" id="3.1.3.87" evidence="4"/>
<dbReference type="NCBIfam" id="NF007103">
    <property type="entry name" value="PRK09552.1"/>
    <property type="match status" value="1"/>
</dbReference>
<evidence type="ECO:0000313" key="6">
    <source>
        <dbReference type="Proteomes" id="UP000214746"/>
    </source>
</evidence>
<evidence type="ECO:0000313" key="5">
    <source>
        <dbReference type="EMBL" id="PZE22620.1"/>
    </source>
</evidence>
<dbReference type="SUPFAM" id="SSF56784">
    <property type="entry name" value="HAD-like"/>
    <property type="match status" value="1"/>
</dbReference>
<protein>
    <recommendedName>
        <fullName evidence="4">2-hydroxy-3-keto-5-methylthiopentenyl-1-phosphate phosphatase</fullName>
        <shortName evidence="4">HK-MTPenyl-1-P phosphatase</shortName>
        <ecNumber evidence="4">3.1.3.87</ecNumber>
    </recommendedName>
</protein>
<dbReference type="RefSeq" id="WP_089198390.1">
    <property type="nucleotide sequence ID" value="NZ_NHRJ02000001.1"/>
</dbReference>
<comment type="caution">
    <text evidence="5">The sequence shown here is derived from an EMBL/GenBank/DDBJ whole genome shotgun (WGS) entry which is preliminary data.</text>
</comment>
<dbReference type="HAMAP" id="MF_01680">
    <property type="entry name" value="Salvage_MtnX"/>
    <property type="match status" value="1"/>
</dbReference>
<dbReference type="NCBIfam" id="TIGR01488">
    <property type="entry name" value="HAD-SF-IB"/>
    <property type="match status" value="1"/>
</dbReference>